<name>A0A9N9JIS3_9GLOM</name>
<keyword evidence="2" id="KW-1185">Reference proteome</keyword>
<dbReference type="AlphaFoldDB" id="A0A9N9JIS3"/>
<organism evidence="1 2">
    <name type="scientific">Dentiscutata erythropus</name>
    <dbReference type="NCBI Taxonomy" id="1348616"/>
    <lineage>
        <taxon>Eukaryota</taxon>
        <taxon>Fungi</taxon>
        <taxon>Fungi incertae sedis</taxon>
        <taxon>Mucoromycota</taxon>
        <taxon>Glomeromycotina</taxon>
        <taxon>Glomeromycetes</taxon>
        <taxon>Diversisporales</taxon>
        <taxon>Gigasporaceae</taxon>
        <taxon>Dentiscutata</taxon>
    </lineage>
</organism>
<gene>
    <name evidence="1" type="ORF">DERYTH_LOCUS20069</name>
</gene>
<comment type="caution">
    <text evidence="1">The sequence shown here is derived from an EMBL/GenBank/DDBJ whole genome shotgun (WGS) entry which is preliminary data.</text>
</comment>
<feature type="non-terminal residue" evidence="1">
    <location>
        <position position="53"/>
    </location>
</feature>
<sequence length="53" mass="6021">TLYSGQTFSITEQVKHDYFEIKNMISKGAPAAPLLTLIKHILIHPLHEYPEEG</sequence>
<evidence type="ECO:0000313" key="2">
    <source>
        <dbReference type="Proteomes" id="UP000789405"/>
    </source>
</evidence>
<dbReference type="EMBL" id="CAJVPY010023007">
    <property type="protein sequence ID" value="CAG8784275.1"/>
    <property type="molecule type" value="Genomic_DNA"/>
</dbReference>
<reference evidence="1" key="1">
    <citation type="submission" date="2021-06" db="EMBL/GenBank/DDBJ databases">
        <authorList>
            <person name="Kallberg Y."/>
            <person name="Tangrot J."/>
            <person name="Rosling A."/>
        </authorList>
    </citation>
    <scope>NUCLEOTIDE SEQUENCE</scope>
    <source>
        <strain evidence="1">MA453B</strain>
    </source>
</reference>
<dbReference type="Proteomes" id="UP000789405">
    <property type="component" value="Unassembled WGS sequence"/>
</dbReference>
<proteinExistence type="predicted"/>
<evidence type="ECO:0000313" key="1">
    <source>
        <dbReference type="EMBL" id="CAG8784275.1"/>
    </source>
</evidence>
<feature type="non-terminal residue" evidence="1">
    <location>
        <position position="1"/>
    </location>
</feature>
<protein>
    <submittedName>
        <fullName evidence="1">3755_t:CDS:1</fullName>
    </submittedName>
</protein>
<accession>A0A9N9JIS3</accession>